<feature type="transmembrane region" description="Helical" evidence="1">
    <location>
        <begin position="55"/>
        <end position="78"/>
    </location>
</feature>
<sequence>MDVQDTLAAAAALLGAAMGGLYFGFSLLVMPGLSRTPADAAVRAMQQINRSIRPVFLLLFLGSALVAAASAVAELIAWQGAVSAWRLVGDVLIVAHFFITGAFHIPRNTVVDRLAPDAAADQQAWRAISRQWTVGNHIRGWCAFLGAGVLIVTLVI</sequence>
<evidence type="ECO:0000313" key="2">
    <source>
        <dbReference type="EMBL" id="TQM24428.1"/>
    </source>
</evidence>
<feature type="transmembrane region" description="Helical" evidence="1">
    <location>
        <begin position="84"/>
        <end position="105"/>
    </location>
</feature>
<accession>A0A543ES75</accession>
<dbReference type="EMBL" id="VFPE01000004">
    <property type="protein sequence ID" value="TQM24428.1"/>
    <property type="molecule type" value="Genomic_DNA"/>
</dbReference>
<keyword evidence="1" id="KW-1133">Transmembrane helix</keyword>
<feature type="transmembrane region" description="Helical" evidence="1">
    <location>
        <begin position="138"/>
        <end position="155"/>
    </location>
</feature>
<gene>
    <name evidence="2" type="ORF">FB391_2942</name>
</gene>
<dbReference type="OrthoDB" id="4827927at2"/>
<dbReference type="RefSeq" id="WP_141895542.1">
    <property type="nucleotide sequence ID" value="NZ_BAABLH010000006.1"/>
</dbReference>
<dbReference type="Pfam" id="PF08592">
    <property type="entry name" value="Anthrone_oxy"/>
    <property type="match status" value="1"/>
</dbReference>
<organism evidence="2 3">
    <name type="scientific">Microbacterium kyungheense</name>
    <dbReference type="NCBI Taxonomy" id="1263636"/>
    <lineage>
        <taxon>Bacteria</taxon>
        <taxon>Bacillati</taxon>
        <taxon>Actinomycetota</taxon>
        <taxon>Actinomycetes</taxon>
        <taxon>Micrococcales</taxon>
        <taxon>Microbacteriaceae</taxon>
        <taxon>Microbacterium</taxon>
    </lineage>
</organism>
<keyword evidence="1" id="KW-0812">Transmembrane</keyword>
<evidence type="ECO:0000256" key="1">
    <source>
        <dbReference type="SAM" id="Phobius"/>
    </source>
</evidence>
<protein>
    <submittedName>
        <fullName evidence="2">Putative membrane protein</fullName>
    </submittedName>
</protein>
<keyword evidence="1" id="KW-0472">Membrane</keyword>
<dbReference type="Proteomes" id="UP000320235">
    <property type="component" value="Unassembled WGS sequence"/>
</dbReference>
<comment type="caution">
    <text evidence="2">The sequence shown here is derived from an EMBL/GenBank/DDBJ whole genome shotgun (WGS) entry which is preliminary data.</text>
</comment>
<evidence type="ECO:0000313" key="3">
    <source>
        <dbReference type="Proteomes" id="UP000320235"/>
    </source>
</evidence>
<keyword evidence="3" id="KW-1185">Reference proteome</keyword>
<dbReference type="AlphaFoldDB" id="A0A543ES75"/>
<name>A0A543ES75_9MICO</name>
<feature type="transmembrane region" description="Helical" evidence="1">
    <location>
        <begin position="6"/>
        <end position="34"/>
    </location>
</feature>
<dbReference type="InterPro" id="IPR013901">
    <property type="entry name" value="Anthrone_oxy"/>
</dbReference>
<reference evidence="2 3" key="1">
    <citation type="submission" date="2019-06" db="EMBL/GenBank/DDBJ databases">
        <title>Sequencing the genomes of 1000 actinobacteria strains.</title>
        <authorList>
            <person name="Klenk H.-P."/>
        </authorList>
    </citation>
    <scope>NUCLEOTIDE SEQUENCE [LARGE SCALE GENOMIC DNA]</scope>
    <source>
        <strain evidence="2 3">DSM 105492</strain>
    </source>
</reference>
<proteinExistence type="predicted"/>